<dbReference type="AlphaFoldDB" id="A0A4R3ZRT8"/>
<name>A0A4R3ZRT8_9ACTN</name>
<feature type="region of interest" description="Disordered" evidence="1">
    <location>
        <begin position="1"/>
        <end position="70"/>
    </location>
</feature>
<feature type="compositionally biased region" description="Basic and acidic residues" evidence="1">
    <location>
        <begin position="22"/>
        <end position="35"/>
    </location>
</feature>
<evidence type="ECO:0000313" key="3">
    <source>
        <dbReference type="Proteomes" id="UP000295805"/>
    </source>
</evidence>
<organism evidence="2 3">
    <name type="scientific">Dietzia cinnamea</name>
    <dbReference type="NCBI Taxonomy" id="321318"/>
    <lineage>
        <taxon>Bacteria</taxon>
        <taxon>Bacillati</taxon>
        <taxon>Actinomycetota</taxon>
        <taxon>Actinomycetes</taxon>
        <taxon>Mycobacteriales</taxon>
        <taxon>Dietziaceae</taxon>
        <taxon>Dietzia</taxon>
    </lineage>
</organism>
<protein>
    <submittedName>
        <fullName evidence="2">Uncharacterized protein</fullName>
    </submittedName>
</protein>
<proteinExistence type="predicted"/>
<feature type="compositionally biased region" description="Basic and acidic residues" evidence="1">
    <location>
        <begin position="47"/>
        <end position="70"/>
    </location>
</feature>
<gene>
    <name evidence="2" type="ORF">EDD19_11713</name>
</gene>
<evidence type="ECO:0000313" key="2">
    <source>
        <dbReference type="EMBL" id="TCW22899.1"/>
    </source>
</evidence>
<reference evidence="2 3" key="1">
    <citation type="submission" date="2019-03" db="EMBL/GenBank/DDBJ databases">
        <title>Root nodule microbial communities of legume samples collected from USA, Mexico and Botswana.</title>
        <authorList>
            <person name="Hirsch A."/>
        </authorList>
    </citation>
    <scope>NUCLEOTIDE SEQUENCE [LARGE SCALE GENOMIC DNA]</scope>
    <source>
        <strain evidence="2 3">55</strain>
    </source>
</reference>
<dbReference type="Proteomes" id="UP000295805">
    <property type="component" value="Unassembled WGS sequence"/>
</dbReference>
<sequence length="70" mass="8109">MTGSRDSDGDRRAGTRGSTPDSADRRAADRRRIDEVFGETLPETTSDEARGRDTRLRDDWWREQRPPHHD</sequence>
<feature type="compositionally biased region" description="Basic and acidic residues" evidence="1">
    <location>
        <begin position="1"/>
        <end position="13"/>
    </location>
</feature>
<accession>A0A4R3ZRT8</accession>
<comment type="caution">
    <text evidence="2">The sequence shown here is derived from an EMBL/GenBank/DDBJ whole genome shotgun (WGS) entry which is preliminary data.</text>
</comment>
<evidence type="ECO:0000256" key="1">
    <source>
        <dbReference type="SAM" id="MobiDB-lite"/>
    </source>
</evidence>
<dbReference type="EMBL" id="SMCX01000017">
    <property type="protein sequence ID" value="TCW22899.1"/>
    <property type="molecule type" value="Genomic_DNA"/>
</dbReference>